<evidence type="ECO:0000313" key="10">
    <source>
        <dbReference type="Proteomes" id="UP000076842"/>
    </source>
</evidence>
<dbReference type="GO" id="GO:0006260">
    <property type="term" value="P:DNA replication"/>
    <property type="evidence" value="ECO:0007669"/>
    <property type="project" value="UniProtKB-UniRule"/>
</dbReference>
<gene>
    <name evidence="9" type="ORF">CALCODRAFT_431711</name>
</gene>
<dbReference type="Pfam" id="PF04084">
    <property type="entry name" value="RecA-like_ORC2"/>
    <property type="match status" value="1"/>
</dbReference>
<evidence type="ECO:0000256" key="3">
    <source>
        <dbReference type="ARBA" id="ARBA00022705"/>
    </source>
</evidence>
<dbReference type="InParanoid" id="A0A165H8C7"/>
<feature type="domain" description="Origin recognition complex subunit 2 RecA-like" evidence="7">
    <location>
        <begin position="107"/>
        <end position="260"/>
    </location>
</feature>
<evidence type="ECO:0000259" key="7">
    <source>
        <dbReference type="Pfam" id="PF04084"/>
    </source>
</evidence>
<dbReference type="OrthoDB" id="346673at2759"/>
<dbReference type="InterPro" id="IPR056773">
    <property type="entry name" value="WHD_ORC2"/>
</dbReference>
<feature type="region of interest" description="Disordered" evidence="6">
    <location>
        <begin position="1"/>
        <end position="50"/>
    </location>
</feature>
<dbReference type="Pfam" id="PF24882">
    <property type="entry name" value="WHD_ORC2"/>
    <property type="match status" value="1"/>
</dbReference>
<dbReference type="AlphaFoldDB" id="A0A165H8C7"/>
<comment type="similarity">
    <text evidence="2 5">Belongs to the ORC2 family.</text>
</comment>
<evidence type="ECO:0000256" key="4">
    <source>
        <dbReference type="ARBA" id="ARBA00023242"/>
    </source>
</evidence>
<keyword evidence="4 5" id="KW-0539">Nucleus</keyword>
<dbReference type="PANTHER" id="PTHR14052">
    <property type="entry name" value="ORIGIN RECOGNITION COMPLEX SUBUNIT 2"/>
    <property type="match status" value="1"/>
</dbReference>
<feature type="domain" description="Origin recognition complex subunit 2 winged-helix" evidence="8">
    <location>
        <begin position="375"/>
        <end position="432"/>
    </location>
</feature>
<dbReference type="GO" id="GO:0003688">
    <property type="term" value="F:DNA replication origin binding"/>
    <property type="evidence" value="ECO:0007669"/>
    <property type="project" value="UniProtKB-UniRule"/>
</dbReference>
<reference evidence="9 10" key="1">
    <citation type="journal article" date="2016" name="Mol. Biol. Evol.">
        <title>Comparative Genomics of Early-Diverging Mushroom-Forming Fungi Provides Insights into the Origins of Lignocellulose Decay Capabilities.</title>
        <authorList>
            <person name="Nagy L.G."/>
            <person name="Riley R."/>
            <person name="Tritt A."/>
            <person name="Adam C."/>
            <person name="Daum C."/>
            <person name="Floudas D."/>
            <person name="Sun H."/>
            <person name="Yadav J.S."/>
            <person name="Pangilinan J."/>
            <person name="Larsson K.H."/>
            <person name="Matsuura K."/>
            <person name="Barry K."/>
            <person name="Labutti K."/>
            <person name="Kuo R."/>
            <person name="Ohm R.A."/>
            <person name="Bhattacharya S.S."/>
            <person name="Shirouzu T."/>
            <person name="Yoshinaga Y."/>
            <person name="Martin F.M."/>
            <person name="Grigoriev I.V."/>
            <person name="Hibbett D.S."/>
        </authorList>
    </citation>
    <scope>NUCLEOTIDE SEQUENCE [LARGE SCALE GENOMIC DNA]</scope>
    <source>
        <strain evidence="9 10">HHB12733</strain>
    </source>
</reference>
<comment type="subunit">
    <text evidence="5">Component of the origin recognition complex (ORC).</text>
</comment>
<dbReference type="GO" id="GO:0005664">
    <property type="term" value="C:nuclear origin of replication recognition complex"/>
    <property type="evidence" value="ECO:0007669"/>
    <property type="project" value="UniProtKB-UniRule"/>
</dbReference>
<sequence>MANAEEEFEGEEDEDEDEEDEDEEELPSPTKSRGKRTPRKKRRSPSPVNYLVTSSSDAYFLAHSSKHAPKPAPAAQKSFSSLPQLSAHQTQELLTKPHVAGKHAPQVERLREIHKKRFARWAFELGQGFNLLWYGYGSKRELLDSFAREVCAKHGHVALLHGYLPSISHTSVMASLLSLPFVPTEPAPPPPSSPAALEVLYHALSMSKRPLYLLVHSMDTTGFLTTPMRALLSLLALHPKCHLVATVDKINAPLLFTQRDLFTRKHEPLDYSSRMDDEAELPPIPPHRGFGFTWQEVTTFEHYTAELAPRASALSGGAAGTGGPNGAHLDLTATIHILNSVPDKSKTLFTLLGKMQLESLSSPPGDEGAGLPPGAPKHAAALSHLLTQAREAFIATNEVQFRAQLAEFRDHGLVGGAGSGAQEVLWVNVNKSVLQNVLRVLEEDG</sequence>
<dbReference type="PANTHER" id="PTHR14052:SF0">
    <property type="entry name" value="ORIGIN RECOGNITION COMPLEX SUBUNIT 2"/>
    <property type="match status" value="1"/>
</dbReference>
<evidence type="ECO:0000256" key="1">
    <source>
        <dbReference type="ARBA" id="ARBA00004123"/>
    </source>
</evidence>
<feature type="compositionally biased region" description="Basic residues" evidence="6">
    <location>
        <begin position="32"/>
        <end position="44"/>
    </location>
</feature>
<comment type="function">
    <text evidence="5">Component of the origin recognition complex (ORC) that binds origins of replication. DNA-binding is ATP-dependent. ORC is required to assemble the pre-replication complex necessary to initiate DNA replication.</text>
</comment>
<accession>A0A165H8C7</accession>
<proteinExistence type="inferred from homology"/>
<comment type="subcellular location">
    <subcellularLocation>
        <location evidence="1 5">Nucleus</location>
    </subcellularLocation>
</comment>
<evidence type="ECO:0000256" key="6">
    <source>
        <dbReference type="SAM" id="MobiDB-lite"/>
    </source>
</evidence>
<name>A0A165H8C7_9BASI</name>
<keyword evidence="3 5" id="KW-0235">DNA replication</keyword>
<organism evidence="9 10">
    <name type="scientific">Calocera cornea HHB12733</name>
    <dbReference type="NCBI Taxonomy" id="1353952"/>
    <lineage>
        <taxon>Eukaryota</taxon>
        <taxon>Fungi</taxon>
        <taxon>Dikarya</taxon>
        <taxon>Basidiomycota</taxon>
        <taxon>Agaricomycotina</taxon>
        <taxon>Dacrymycetes</taxon>
        <taxon>Dacrymycetales</taxon>
        <taxon>Dacrymycetaceae</taxon>
        <taxon>Calocera</taxon>
    </lineage>
</organism>
<dbReference type="InterPro" id="IPR056772">
    <property type="entry name" value="RecA-like_ORC2"/>
</dbReference>
<dbReference type="STRING" id="1353952.A0A165H8C7"/>
<dbReference type="FunCoup" id="A0A165H8C7">
    <property type="interactions" value="967"/>
</dbReference>
<feature type="compositionally biased region" description="Acidic residues" evidence="6">
    <location>
        <begin position="1"/>
        <end position="26"/>
    </location>
</feature>
<evidence type="ECO:0000259" key="8">
    <source>
        <dbReference type="Pfam" id="PF24882"/>
    </source>
</evidence>
<evidence type="ECO:0000256" key="2">
    <source>
        <dbReference type="ARBA" id="ARBA00007421"/>
    </source>
</evidence>
<keyword evidence="10" id="KW-1185">Reference proteome</keyword>
<dbReference type="InterPro" id="IPR007220">
    <property type="entry name" value="ORC2"/>
</dbReference>
<protein>
    <recommendedName>
        <fullName evidence="5">Origin recognition complex subunit 2</fullName>
    </recommendedName>
</protein>
<evidence type="ECO:0000313" key="9">
    <source>
        <dbReference type="EMBL" id="KZT58979.1"/>
    </source>
</evidence>
<dbReference type="Proteomes" id="UP000076842">
    <property type="component" value="Unassembled WGS sequence"/>
</dbReference>
<evidence type="ECO:0000256" key="5">
    <source>
        <dbReference type="RuleBase" id="RU368084"/>
    </source>
</evidence>
<dbReference type="EMBL" id="KV423945">
    <property type="protein sequence ID" value="KZT58979.1"/>
    <property type="molecule type" value="Genomic_DNA"/>
</dbReference>